<feature type="chain" id="PRO_5025631772" evidence="1">
    <location>
        <begin position="32"/>
        <end position="276"/>
    </location>
</feature>
<keyword evidence="1" id="KW-0732">Signal</keyword>
<comment type="caution">
    <text evidence="2">The sequence shown here is derived from an EMBL/GenBank/DDBJ whole genome shotgun (WGS) entry which is preliminary data.</text>
</comment>
<dbReference type="EMBL" id="VEVO01000021">
    <property type="protein sequence ID" value="KAF0024814.1"/>
    <property type="molecule type" value="Genomic_DNA"/>
</dbReference>
<accession>A0A6A4S2Q9</accession>
<dbReference type="AlphaFoldDB" id="A0A6A4S2Q9"/>
<evidence type="ECO:0000256" key="1">
    <source>
        <dbReference type="SAM" id="SignalP"/>
    </source>
</evidence>
<feature type="signal peptide" evidence="1">
    <location>
        <begin position="1"/>
        <end position="31"/>
    </location>
</feature>
<protein>
    <submittedName>
        <fullName evidence="2">Uncharacterized protein</fullName>
    </submittedName>
</protein>
<evidence type="ECO:0000313" key="2">
    <source>
        <dbReference type="EMBL" id="KAF0024814.1"/>
    </source>
</evidence>
<organism evidence="2 3">
    <name type="scientific">Scophthalmus maximus</name>
    <name type="common">Turbot</name>
    <name type="synonym">Psetta maxima</name>
    <dbReference type="NCBI Taxonomy" id="52904"/>
    <lineage>
        <taxon>Eukaryota</taxon>
        <taxon>Metazoa</taxon>
        <taxon>Chordata</taxon>
        <taxon>Craniata</taxon>
        <taxon>Vertebrata</taxon>
        <taxon>Euteleostomi</taxon>
        <taxon>Actinopterygii</taxon>
        <taxon>Neopterygii</taxon>
        <taxon>Teleostei</taxon>
        <taxon>Neoteleostei</taxon>
        <taxon>Acanthomorphata</taxon>
        <taxon>Carangaria</taxon>
        <taxon>Pleuronectiformes</taxon>
        <taxon>Pleuronectoidei</taxon>
        <taxon>Scophthalmidae</taxon>
        <taxon>Scophthalmus</taxon>
    </lineage>
</organism>
<reference evidence="2 3" key="1">
    <citation type="submission" date="2019-06" db="EMBL/GenBank/DDBJ databases">
        <title>Draft genomes of female and male turbot (Scophthalmus maximus).</title>
        <authorList>
            <person name="Xu H."/>
            <person name="Xu X.-W."/>
            <person name="Shao C."/>
            <person name="Chen S."/>
        </authorList>
    </citation>
    <scope>NUCLEOTIDE SEQUENCE [LARGE SCALE GENOMIC DNA]</scope>
    <source>
        <strain evidence="2">Ysfricsl-2016a</strain>
        <tissue evidence="2">Blood</tissue>
    </source>
</reference>
<proteinExistence type="predicted"/>
<evidence type="ECO:0000313" key="3">
    <source>
        <dbReference type="Proteomes" id="UP000438429"/>
    </source>
</evidence>
<dbReference type="Proteomes" id="UP000438429">
    <property type="component" value="Unassembled WGS sequence"/>
</dbReference>
<sequence length="276" mass="31341">MTKNGAKPLCHFPRRLFPALLFIFLHFIAKGERYSPPCFGYAMDDAVPLSRPLAKKNNLVKARLIVDQYKCGRCRFSFNILACLRKPRPPNPSVSDKGNSVFDHICNFTKPQIRHSHPLHHDWSALKSLKSRTEHFHRSKTMKALLEKWFSKDTISSYLLDWKLPESIAEELKRRQIVNYLRLLWLRLKGPHSPCPFVQRAPTPAYMAISPRNPLNSAQTSGKLKCERSSCSTTGAAPMIHARSPFISAARSVYGTPQITALVDSRCSNPQQNCEG</sequence>
<gene>
    <name evidence="2" type="ORF">F2P81_023616</name>
</gene>
<name>A0A6A4S2Q9_SCOMX</name>